<proteinExistence type="predicted"/>
<dbReference type="HOGENOM" id="CLU_052041_0_0_4"/>
<keyword evidence="2" id="KW-0812">Transmembrane</keyword>
<feature type="compositionally biased region" description="Basic and acidic residues" evidence="1">
    <location>
        <begin position="425"/>
        <end position="434"/>
    </location>
</feature>
<feature type="transmembrane region" description="Helical" evidence="2">
    <location>
        <begin position="340"/>
        <end position="359"/>
    </location>
</feature>
<dbReference type="KEGG" id="cfu:CFU_2733"/>
<name>G0AHF4_COLFT</name>
<evidence type="ECO:0000256" key="1">
    <source>
        <dbReference type="SAM" id="MobiDB-lite"/>
    </source>
</evidence>
<feature type="transmembrane region" description="Helical" evidence="2">
    <location>
        <begin position="237"/>
        <end position="264"/>
    </location>
</feature>
<feature type="region of interest" description="Disordered" evidence="1">
    <location>
        <begin position="409"/>
        <end position="434"/>
    </location>
</feature>
<keyword evidence="2" id="KW-1133">Transmembrane helix</keyword>
<evidence type="ECO:0000313" key="3">
    <source>
        <dbReference type="EMBL" id="AEK62560.1"/>
    </source>
</evidence>
<feature type="transmembrane region" description="Helical" evidence="2">
    <location>
        <begin position="76"/>
        <end position="95"/>
    </location>
</feature>
<feature type="transmembrane region" description="Helical" evidence="2">
    <location>
        <begin position="25"/>
        <end position="43"/>
    </location>
</feature>
<organism evidence="3 4">
    <name type="scientific">Collimonas fungivorans (strain Ter331)</name>
    <dbReference type="NCBI Taxonomy" id="1005048"/>
    <lineage>
        <taxon>Bacteria</taxon>
        <taxon>Pseudomonadati</taxon>
        <taxon>Pseudomonadota</taxon>
        <taxon>Betaproteobacteria</taxon>
        <taxon>Burkholderiales</taxon>
        <taxon>Oxalobacteraceae</taxon>
        <taxon>Collimonas</taxon>
    </lineage>
</organism>
<feature type="transmembrane region" description="Helical" evidence="2">
    <location>
        <begin position="276"/>
        <end position="295"/>
    </location>
</feature>
<protein>
    <submittedName>
        <fullName evidence="3">Putative surface polysaccharide polymerase</fullName>
    </submittedName>
</protein>
<dbReference type="RefSeq" id="WP_014006713.1">
    <property type="nucleotide sequence ID" value="NC_015856.1"/>
</dbReference>
<accession>G0AHF4</accession>
<reference evidence="4" key="6">
    <citation type="submission" date="2011-05" db="EMBL/GenBank/DDBJ databases">
        <title>Complete sequence of Collimonas fungivorans Ter331.</title>
        <authorList>
            <person name="Leveau J.H."/>
        </authorList>
    </citation>
    <scope>NUCLEOTIDE SEQUENCE [LARGE SCALE GENOMIC DNA]</scope>
    <source>
        <strain evidence="4">Ter331</strain>
    </source>
</reference>
<feature type="transmembrane region" description="Helical" evidence="2">
    <location>
        <begin position="203"/>
        <end position="225"/>
    </location>
</feature>
<feature type="transmembrane region" description="Helical" evidence="2">
    <location>
        <begin position="50"/>
        <end position="70"/>
    </location>
</feature>
<reference evidence="3 4" key="5">
    <citation type="journal article" date="2011" name="ISME J.">
        <title>Dual transcriptional profiling of a bacterial/fungal confrontation: Collimonas fungivorans versus Aspergillus niger.</title>
        <authorList>
            <person name="Mela F."/>
            <person name="Fritsche K."/>
            <person name="de Boer W."/>
            <person name="van Veen J.A."/>
            <person name="de Graaff L.H."/>
            <person name="van den Berg M."/>
            <person name="Leveau J.H."/>
        </authorList>
    </citation>
    <scope>NUCLEOTIDE SEQUENCE [LARGE SCALE GENOMIC DNA]</scope>
    <source>
        <strain evidence="3 4">Ter331</strain>
    </source>
</reference>
<dbReference type="EMBL" id="CP002745">
    <property type="protein sequence ID" value="AEK62560.1"/>
    <property type="molecule type" value="Genomic_DNA"/>
</dbReference>
<keyword evidence="2" id="KW-0472">Membrane</keyword>
<reference evidence="3 4" key="3">
    <citation type="journal article" date="2008" name="FEMS Microbiol. Ecol.">
        <title>Identification and characterization of genes underlying chitinolysis in Collimonas fungivorans Ter331.</title>
        <authorList>
            <person name="Fritsche K."/>
            <person name="de Boer W."/>
            <person name="Gerards S."/>
            <person name="van den Berg M."/>
            <person name="van Veen J.A."/>
            <person name="Leveau J.H."/>
        </authorList>
    </citation>
    <scope>NUCLEOTIDE SEQUENCE [LARGE SCALE GENOMIC DNA]</scope>
    <source>
        <strain evidence="3 4">Ter331</strain>
    </source>
</reference>
<dbReference type="AlphaFoldDB" id="G0AHF4"/>
<keyword evidence="4" id="KW-1185">Reference proteome</keyword>
<reference evidence="3 4" key="2">
    <citation type="journal article" date="2006" name="J. Microbiol. Methods">
        <title>Genomic flank-sequencing of plasposon insertion sites for rapid identification of functional genes.</title>
        <authorList>
            <person name="Leveau J.H."/>
            <person name="Gerards S."/>
            <person name="Fritsche K."/>
            <person name="Zondag G."/>
            <person name="van Veen J.A."/>
        </authorList>
    </citation>
    <scope>NUCLEOTIDE SEQUENCE [LARGE SCALE GENOMIC DNA]</scope>
    <source>
        <strain evidence="3 4">Ter331</strain>
    </source>
</reference>
<reference evidence="3 4" key="4">
    <citation type="journal article" date="2010" name="Environ. Microbiol.">
        <title>The bacterial genus Collimonas: mycophagy, weathering and other adaptive solutions to life in oligotrophic soil environments.</title>
        <authorList>
            <person name="Leveau J.H."/>
            <person name="Uroz S."/>
            <person name="de Boer W."/>
        </authorList>
    </citation>
    <scope>NUCLEOTIDE SEQUENCE [LARGE SCALE GENOMIC DNA]</scope>
    <source>
        <strain evidence="3 4">Ter331</strain>
    </source>
</reference>
<feature type="transmembrane region" description="Helical" evidence="2">
    <location>
        <begin position="371"/>
        <end position="391"/>
    </location>
</feature>
<feature type="transmembrane region" description="Helical" evidence="2">
    <location>
        <begin position="129"/>
        <end position="148"/>
    </location>
</feature>
<dbReference type="Proteomes" id="UP000008392">
    <property type="component" value="Chromosome"/>
</dbReference>
<evidence type="ECO:0000313" key="4">
    <source>
        <dbReference type="Proteomes" id="UP000008392"/>
    </source>
</evidence>
<gene>
    <name evidence="3" type="ordered locus">CFU_2733</name>
</gene>
<dbReference type="STRING" id="1005048.CFU_2733"/>
<sequence length="434" mass="47988">MQNFANIRDYIFPRSASLSVPAERMTFWILMAALLYQAALCAIHTNVHAISTAGVVFSEFVIYLLCMVVLSKNIRLELVAIAALAAAYLFLLAIMRNQLDPKGFRDVMIPILFYGIGRQIGDIRYADRLLKLAVLLVLAFGFAEWFFLDFYSRIFNIFSYYVNQGGLAAGSNWAKDSVLGLNGIRPEGIGRTILPSLLGSHRISSVFLEPVSLGNFAVIVAAWGLSKRREEFKDMLFFLLAAALMIIMSDSRYGMITVAVLIALRCSPLAKSSNTWLIVLPLLSALMLLLIGTFFDGRYSDSFLGRLYVSGRTLLDLDIGMLLGLDGYNTNFGDMGYPSLLTRLGLPLCFLLWLPFWMLRMEDERGNRFRAYITLYISLILCVSGTSLFALKTAGILWFLVGCTVGKAADSSPSPAGAATRSSGKAKEKQHAQG</sequence>
<reference evidence="3 4" key="1">
    <citation type="journal article" date="2004" name="Environ. Microbiol.">
        <title>Phylogeny-function analysis of (meta)genomic libraries: screening for expression of ribosomal RNA genes by large-insert library fluorescent in situ hybridization (LIL-FISH).</title>
        <authorList>
            <person name="Leveau J.H."/>
            <person name="Gerards S."/>
            <person name="de Boer W."/>
            <person name="van Veen J.A."/>
        </authorList>
    </citation>
    <scope>NUCLEOTIDE SEQUENCE [LARGE SCALE GENOMIC DNA]</scope>
    <source>
        <strain evidence="3 4">Ter331</strain>
    </source>
</reference>
<evidence type="ECO:0000256" key="2">
    <source>
        <dbReference type="SAM" id="Phobius"/>
    </source>
</evidence>
<dbReference type="eggNOG" id="ENOG5032QUI">
    <property type="taxonomic scope" value="Bacteria"/>
</dbReference>
<feature type="compositionally biased region" description="Low complexity" evidence="1">
    <location>
        <begin position="409"/>
        <end position="419"/>
    </location>
</feature>